<gene>
    <name evidence="2" type="ORF">TM448A01705_0008</name>
    <name evidence="3" type="ORF">TM448B02577_0011</name>
</gene>
<dbReference type="Pfam" id="PF04851">
    <property type="entry name" value="ResIII"/>
    <property type="match status" value="1"/>
</dbReference>
<evidence type="ECO:0000313" key="2">
    <source>
        <dbReference type="EMBL" id="QJA50308.1"/>
    </source>
</evidence>
<feature type="domain" description="Helicase ATP-binding" evidence="1">
    <location>
        <begin position="89"/>
        <end position="236"/>
    </location>
</feature>
<dbReference type="GO" id="GO:0005524">
    <property type="term" value="F:ATP binding"/>
    <property type="evidence" value="ECO:0007669"/>
    <property type="project" value="InterPro"/>
</dbReference>
<name>A0A6H1ZS20_9ZZZZ</name>
<dbReference type="SMART" id="SM00487">
    <property type="entry name" value="DEXDc"/>
    <property type="match status" value="1"/>
</dbReference>
<evidence type="ECO:0000259" key="1">
    <source>
        <dbReference type="PROSITE" id="PS51192"/>
    </source>
</evidence>
<dbReference type="InterPro" id="IPR050742">
    <property type="entry name" value="Helicase_Restrict-Modif_Enz"/>
</dbReference>
<dbReference type="Pfam" id="PF00271">
    <property type="entry name" value="Helicase_C"/>
    <property type="match status" value="1"/>
</dbReference>
<dbReference type="GO" id="GO:0016787">
    <property type="term" value="F:hydrolase activity"/>
    <property type="evidence" value="ECO:0007669"/>
    <property type="project" value="InterPro"/>
</dbReference>
<dbReference type="PROSITE" id="PS51192">
    <property type="entry name" value="HELICASE_ATP_BIND_1"/>
    <property type="match status" value="1"/>
</dbReference>
<organism evidence="2">
    <name type="scientific">viral metagenome</name>
    <dbReference type="NCBI Taxonomy" id="1070528"/>
    <lineage>
        <taxon>unclassified sequences</taxon>
        <taxon>metagenomes</taxon>
        <taxon>organismal metagenomes</taxon>
    </lineage>
</organism>
<dbReference type="Gene3D" id="3.40.50.300">
    <property type="entry name" value="P-loop containing nucleotide triphosphate hydrolases"/>
    <property type="match status" value="2"/>
</dbReference>
<dbReference type="InterPro" id="IPR006935">
    <property type="entry name" value="Helicase/UvrB_N"/>
</dbReference>
<dbReference type="InterPro" id="IPR001650">
    <property type="entry name" value="Helicase_C-like"/>
</dbReference>
<dbReference type="PANTHER" id="PTHR47396">
    <property type="entry name" value="TYPE I RESTRICTION ENZYME ECOKI R PROTEIN"/>
    <property type="match status" value="1"/>
</dbReference>
<reference evidence="2" key="1">
    <citation type="submission" date="2020-03" db="EMBL/GenBank/DDBJ databases">
        <title>The deep terrestrial virosphere.</title>
        <authorList>
            <person name="Holmfeldt K."/>
            <person name="Nilsson E."/>
            <person name="Simone D."/>
            <person name="Lopez-Fernandez M."/>
            <person name="Wu X."/>
            <person name="de Brujin I."/>
            <person name="Lundin D."/>
            <person name="Andersson A."/>
            <person name="Bertilsson S."/>
            <person name="Dopson M."/>
        </authorList>
    </citation>
    <scope>NUCLEOTIDE SEQUENCE</scope>
    <source>
        <strain evidence="2">TM448A01705</strain>
        <strain evidence="3">TM448B02577</strain>
    </source>
</reference>
<protein>
    <submittedName>
        <fullName evidence="2">Putative type III restriction enzyme</fullName>
    </submittedName>
</protein>
<dbReference type="EMBL" id="MT144187">
    <property type="protein sequence ID" value="QJA50308.1"/>
    <property type="molecule type" value="Genomic_DNA"/>
</dbReference>
<dbReference type="GO" id="GO:0003677">
    <property type="term" value="F:DNA binding"/>
    <property type="evidence" value="ECO:0007669"/>
    <property type="project" value="InterPro"/>
</dbReference>
<dbReference type="EMBL" id="MT144927">
    <property type="protein sequence ID" value="QJI01493.1"/>
    <property type="molecule type" value="Genomic_DNA"/>
</dbReference>
<dbReference type="PANTHER" id="PTHR47396:SF1">
    <property type="entry name" value="ATP-DEPENDENT HELICASE IRC3-RELATED"/>
    <property type="match status" value="1"/>
</dbReference>
<proteinExistence type="predicted"/>
<dbReference type="AlphaFoldDB" id="A0A6H1ZS20"/>
<sequence>MKVLTLENPAYFRICRITGSDFAAQRNFKYYKQSGGDLIVPRGFADRFIGYLDKNKIEYELETDFVKRKMKDSWSWKQLELRDYQKPILDKVVDKDVGIIHASVGSGKTVMACWLTKHFGLTTTILVPNTIIQKQFISEFKKWFNYDVGIINGKEKNIKDVTVSTFQSLSANKELCKELSDNTSILIIDECHGITARGRVKVLEMFRPLKLFGLSGSPRKSKDNGQTNAIFFYLGQIIAEHKMPMVTPRIEVIRTESKIMVDDYHAMIDKMIVDDNRNTLIIGLIVMQIMSGHKILVLCKRVEHCKILKEKLSDFGDAIYHADVEDKERNEVLMSMRNGKREFSAVIGTFQLLGQGCDVPSLDCLLIAGDLKTDVGLEQAGGRILRWMEGKENALIYDLFDYNNPILRRQGMERYRFYKSRHWELTGVDWIR</sequence>
<dbReference type="SUPFAM" id="SSF52540">
    <property type="entry name" value="P-loop containing nucleoside triphosphate hydrolases"/>
    <property type="match status" value="1"/>
</dbReference>
<dbReference type="InterPro" id="IPR014001">
    <property type="entry name" value="Helicase_ATP-bd"/>
</dbReference>
<dbReference type="InterPro" id="IPR027417">
    <property type="entry name" value="P-loop_NTPase"/>
</dbReference>
<accession>A0A6H1ZS20</accession>
<dbReference type="GO" id="GO:0005829">
    <property type="term" value="C:cytosol"/>
    <property type="evidence" value="ECO:0007669"/>
    <property type="project" value="TreeGrafter"/>
</dbReference>
<evidence type="ECO:0000313" key="3">
    <source>
        <dbReference type="EMBL" id="QJI01493.1"/>
    </source>
</evidence>